<proteinExistence type="inferred from homology"/>
<dbReference type="InterPro" id="IPR026806">
    <property type="entry name" value="CDV3"/>
</dbReference>
<gene>
    <name evidence="3" type="ORF">WKI299_LOCUS21191</name>
</gene>
<dbReference type="PANTHER" id="PTHR16284:SF13">
    <property type="entry name" value="PROTEIN CDV3 HOMOLOG"/>
    <property type="match status" value="1"/>
</dbReference>
<dbReference type="PANTHER" id="PTHR16284">
    <property type="entry name" value="PROTEIN CDV3 HOMOLOG"/>
    <property type="match status" value="1"/>
</dbReference>
<evidence type="ECO:0000313" key="3">
    <source>
        <dbReference type="EMBL" id="CAF2105090.1"/>
    </source>
</evidence>
<feature type="compositionally biased region" description="Low complexity" evidence="2">
    <location>
        <begin position="89"/>
        <end position="106"/>
    </location>
</feature>
<evidence type="ECO:0000256" key="2">
    <source>
        <dbReference type="SAM" id="MobiDB-lite"/>
    </source>
</evidence>
<dbReference type="Proteomes" id="UP000663856">
    <property type="component" value="Unassembled WGS sequence"/>
</dbReference>
<name>A0A816TXI5_9BILA</name>
<feature type="compositionally biased region" description="Low complexity" evidence="2">
    <location>
        <begin position="172"/>
        <end position="188"/>
    </location>
</feature>
<comment type="caution">
    <text evidence="3">The sequence shown here is derived from an EMBL/GenBank/DDBJ whole genome shotgun (WGS) entry which is preliminary data.</text>
</comment>
<reference evidence="3" key="1">
    <citation type="submission" date="2021-02" db="EMBL/GenBank/DDBJ databases">
        <authorList>
            <person name="Nowell W R."/>
        </authorList>
    </citation>
    <scope>NUCLEOTIDE SEQUENCE</scope>
</reference>
<dbReference type="AlphaFoldDB" id="A0A816TXI5"/>
<feature type="compositionally biased region" description="Basic residues" evidence="2">
    <location>
        <begin position="13"/>
        <end position="24"/>
    </location>
</feature>
<protein>
    <submittedName>
        <fullName evidence="3">Uncharacterized protein</fullName>
    </submittedName>
</protein>
<evidence type="ECO:0000313" key="4">
    <source>
        <dbReference type="Proteomes" id="UP000663856"/>
    </source>
</evidence>
<feature type="region of interest" description="Disordered" evidence="2">
    <location>
        <begin position="1"/>
        <end position="29"/>
    </location>
</feature>
<feature type="compositionally biased region" description="Polar residues" evidence="2">
    <location>
        <begin position="256"/>
        <end position="269"/>
    </location>
</feature>
<comment type="similarity">
    <text evidence="1">Belongs to the CDV3 family.</text>
</comment>
<accession>A0A816TXI5</accession>
<feature type="region of interest" description="Disordered" evidence="2">
    <location>
        <begin position="50"/>
        <end position="109"/>
    </location>
</feature>
<feature type="compositionally biased region" description="Acidic residues" evidence="2">
    <location>
        <begin position="53"/>
        <end position="62"/>
    </location>
</feature>
<sequence length="294" mass="33035">MATNDDLDDFFKKKDRKGNKHKKSTGLLTNNEELLKQLVIVTSATSAFKENMDFDDDDEEEAGVNNQNRRPTGEESNGIIHDGNHTAVNKTQTNSTSTNKTKNSTKLTVQDNHNNINEQQQQPASGQQDEWEEFENSNPKYDKLRLKFSRGTNDQIHSDGDEDEDYYDDGHNTNNHGQNTNDNTNNIGDDNDEQAARNNRRREQLKDKPVWKLDQVKQTEPIQTIEVNNSTADKVAELPPTTSATPNVYRPPQLRGNASVTVVSGVSQRPSKKEKPNLASNEDFPTLGAAVNKK</sequence>
<dbReference type="EMBL" id="CAJNRF010008812">
    <property type="protein sequence ID" value="CAF2105090.1"/>
    <property type="molecule type" value="Genomic_DNA"/>
</dbReference>
<organism evidence="3 4">
    <name type="scientific">Rotaria magnacalcarata</name>
    <dbReference type="NCBI Taxonomy" id="392030"/>
    <lineage>
        <taxon>Eukaryota</taxon>
        <taxon>Metazoa</taxon>
        <taxon>Spiralia</taxon>
        <taxon>Gnathifera</taxon>
        <taxon>Rotifera</taxon>
        <taxon>Eurotatoria</taxon>
        <taxon>Bdelloidea</taxon>
        <taxon>Philodinida</taxon>
        <taxon>Philodinidae</taxon>
        <taxon>Rotaria</taxon>
    </lineage>
</organism>
<feature type="compositionally biased region" description="Polar residues" evidence="2">
    <location>
        <begin position="218"/>
        <end position="232"/>
    </location>
</feature>
<feature type="region of interest" description="Disordered" evidence="2">
    <location>
        <begin position="152"/>
        <end position="294"/>
    </location>
</feature>
<dbReference type="GO" id="GO:0005737">
    <property type="term" value="C:cytoplasm"/>
    <property type="evidence" value="ECO:0007669"/>
    <property type="project" value="TreeGrafter"/>
</dbReference>
<feature type="compositionally biased region" description="Basic and acidic residues" evidence="2">
    <location>
        <begin position="201"/>
        <end position="217"/>
    </location>
</feature>
<evidence type="ECO:0000256" key="1">
    <source>
        <dbReference type="ARBA" id="ARBA00006062"/>
    </source>
</evidence>